<keyword evidence="4 5" id="KW-0949">S-adenosyl-L-methionine</keyword>
<dbReference type="InterPro" id="IPR004033">
    <property type="entry name" value="UbiE/COQ5_MeTrFase"/>
</dbReference>
<reference evidence="6 7" key="1">
    <citation type="journal article" date="2011" name="J. Bacteriol.">
        <title>Genome sequence of Chthoniobacter flavus Ellin428, an aerobic heterotrophic soil bacterium.</title>
        <authorList>
            <person name="Kant R."/>
            <person name="van Passel M.W."/>
            <person name="Palva A."/>
            <person name="Lucas S."/>
            <person name="Lapidus A."/>
            <person name="Glavina Del Rio T."/>
            <person name="Dalin E."/>
            <person name="Tice H."/>
            <person name="Bruce D."/>
            <person name="Goodwin L."/>
            <person name="Pitluck S."/>
            <person name="Larimer F.W."/>
            <person name="Land M.L."/>
            <person name="Hauser L."/>
            <person name="Sangwan P."/>
            <person name="de Vos W.M."/>
            <person name="Janssen P.H."/>
            <person name="Smidt H."/>
        </authorList>
    </citation>
    <scope>NUCLEOTIDE SEQUENCE [LARGE SCALE GENOMIC DNA]</scope>
    <source>
        <strain evidence="6 7">Ellin428</strain>
    </source>
</reference>
<evidence type="ECO:0000256" key="3">
    <source>
        <dbReference type="ARBA" id="ARBA00022679"/>
    </source>
</evidence>
<dbReference type="STRING" id="497964.CfE428DRAFT_2296"/>
<dbReference type="InterPro" id="IPR023576">
    <property type="entry name" value="UbiE/COQ5_MeTrFase_CS"/>
</dbReference>
<feature type="binding site" evidence="5">
    <location>
        <begin position="88"/>
        <end position="89"/>
    </location>
    <ligand>
        <name>S-adenosyl-L-methionine</name>
        <dbReference type="ChEBI" id="CHEBI:59789"/>
    </ligand>
</feature>
<dbReference type="PANTHER" id="PTHR43591:SF24">
    <property type="entry name" value="2-METHOXY-6-POLYPRENYL-1,4-BENZOQUINOL METHYLASE, MITOCHONDRIAL"/>
    <property type="match status" value="1"/>
</dbReference>
<dbReference type="SUPFAM" id="SSF53335">
    <property type="entry name" value="S-adenosyl-L-methionine-dependent methyltransferases"/>
    <property type="match status" value="1"/>
</dbReference>
<comment type="pathway">
    <text evidence="5">Quinol/quinone metabolism; menaquinone biosynthesis; menaquinol from 1,4-dihydroxy-2-naphthoate: step 2/2.</text>
</comment>
<feature type="binding site" evidence="5">
    <location>
        <position position="67"/>
    </location>
    <ligand>
        <name>S-adenosyl-L-methionine</name>
        <dbReference type="ChEBI" id="CHEBI:59789"/>
    </ligand>
</feature>
<feature type="binding site" evidence="5">
    <location>
        <position position="47"/>
    </location>
    <ligand>
        <name>S-adenosyl-L-methionine</name>
        <dbReference type="ChEBI" id="CHEBI:59789"/>
    </ligand>
</feature>
<gene>
    <name evidence="5" type="primary">menG</name>
    <name evidence="6" type="ORF">CfE428DRAFT_2296</name>
</gene>
<dbReference type="Pfam" id="PF01209">
    <property type="entry name" value="Ubie_methyltran"/>
    <property type="match status" value="1"/>
</dbReference>
<comment type="caution">
    <text evidence="5">Lacks conserved residue(s) required for the propagation of feature annotation.</text>
</comment>
<dbReference type="CDD" id="cd02440">
    <property type="entry name" value="AdoMet_MTases"/>
    <property type="match status" value="1"/>
</dbReference>
<organism evidence="6 7">
    <name type="scientific">Chthoniobacter flavus Ellin428</name>
    <dbReference type="NCBI Taxonomy" id="497964"/>
    <lineage>
        <taxon>Bacteria</taxon>
        <taxon>Pseudomonadati</taxon>
        <taxon>Verrucomicrobiota</taxon>
        <taxon>Spartobacteria</taxon>
        <taxon>Chthoniobacterales</taxon>
        <taxon>Chthoniobacteraceae</taxon>
        <taxon>Chthoniobacter</taxon>
    </lineage>
</organism>
<evidence type="ECO:0000256" key="2">
    <source>
        <dbReference type="ARBA" id="ARBA00022603"/>
    </source>
</evidence>
<evidence type="ECO:0000313" key="6">
    <source>
        <dbReference type="EMBL" id="EDY20372.1"/>
    </source>
</evidence>
<evidence type="ECO:0000256" key="5">
    <source>
        <dbReference type="HAMAP-Rule" id="MF_01813"/>
    </source>
</evidence>
<dbReference type="PROSITE" id="PS51608">
    <property type="entry name" value="SAM_MT_UBIE"/>
    <property type="match status" value="1"/>
</dbReference>
<keyword evidence="2 5" id="KW-0489">Methyltransferase</keyword>
<comment type="similarity">
    <text evidence="5">Belongs to the class I-like SAM-binding methyltransferase superfamily. MenG/UbiE family.</text>
</comment>
<evidence type="ECO:0000256" key="1">
    <source>
        <dbReference type="ARBA" id="ARBA00022428"/>
    </source>
</evidence>
<dbReference type="GO" id="GO:0009234">
    <property type="term" value="P:menaquinone biosynthetic process"/>
    <property type="evidence" value="ECO:0007669"/>
    <property type="project" value="UniProtKB-UniRule"/>
</dbReference>
<comment type="catalytic activity">
    <reaction evidence="5">
        <text>a 2-demethylmenaquinol + S-adenosyl-L-methionine = a menaquinol + S-adenosyl-L-homocysteine + H(+)</text>
        <dbReference type="Rhea" id="RHEA:42640"/>
        <dbReference type="Rhea" id="RHEA-COMP:9539"/>
        <dbReference type="Rhea" id="RHEA-COMP:9563"/>
        <dbReference type="ChEBI" id="CHEBI:15378"/>
        <dbReference type="ChEBI" id="CHEBI:18151"/>
        <dbReference type="ChEBI" id="CHEBI:55437"/>
        <dbReference type="ChEBI" id="CHEBI:57856"/>
        <dbReference type="ChEBI" id="CHEBI:59789"/>
        <dbReference type="EC" id="2.1.1.163"/>
    </reaction>
</comment>
<sequence>MFGEIADRYDLANHLLSGGLDFLWRRRAARLIRGWQPGRILDLATGSGDLALTLRRACPEASVIGADFCPPMLSVARRKGLKHLVAADGLQLPFSDAAFDAVTIAFGLRNMASWPGALAEMRRILHPGGHVLILDFSVPLPPLRWIYRPYLHHVLPRVAALLTGKKAAYDYLGDSIEQFPQGPAMCVMLEDAGFEEPLCEPLSGGIVSLYTARRV</sequence>
<keyword evidence="3 5" id="KW-0808">Transferase</keyword>
<name>B4D058_9BACT</name>
<dbReference type="InParanoid" id="B4D058"/>
<keyword evidence="6" id="KW-0830">Ubiquinone</keyword>
<dbReference type="InterPro" id="IPR029063">
    <property type="entry name" value="SAM-dependent_MTases_sf"/>
</dbReference>
<protein>
    <recommendedName>
        <fullName evidence="5">Demethylmenaquinone methyltransferase</fullName>
        <ecNumber evidence="5">2.1.1.163</ecNumber>
    </recommendedName>
</protein>
<keyword evidence="7" id="KW-1185">Reference proteome</keyword>
<evidence type="ECO:0000256" key="4">
    <source>
        <dbReference type="ARBA" id="ARBA00022691"/>
    </source>
</evidence>
<dbReference type="HAMAP" id="MF_01813">
    <property type="entry name" value="MenG_UbiE_methyltr"/>
    <property type="match status" value="1"/>
</dbReference>
<dbReference type="AlphaFoldDB" id="B4D058"/>
<dbReference type="GO" id="GO:0032259">
    <property type="term" value="P:methylation"/>
    <property type="evidence" value="ECO:0007669"/>
    <property type="project" value="UniProtKB-KW"/>
</dbReference>
<dbReference type="EC" id="2.1.1.163" evidence="5"/>
<dbReference type="FunCoup" id="B4D058">
    <property type="interactions" value="428"/>
</dbReference>
<evidence type="ECO:0000313" key="7">
    <source>
        <dbReference type="Proteomes" id="UP000005824"/>
    </source>
</evidence>
<comment type="caution">
    <text evidence="6">The sequence shown here is derived from an EMBL/GenBank/DDBJ whole genome shotgun (WGS) entry which is preliminary data.</text>
</comment>
<dbReference type="PANTHER" id="PTHR43591">
    <property type="entry name" value="METHYLTRANSFERASE"/>
    <property type="match status" value="1"/>
</dbReference>
<dbReference type="PROSITE" id="PS01183">
    <property type="entry name" value="UBIE_1"/>
    <property type="match status" value="1"/>
</dbReference>
<dbReference type="EMBL" id="ABVL01000005">
    <property type="protein sequence ID" value="EDY20372.1"/>
    <property type="molecule type" value="Genomic_DNA"/>
</dbReference>
<dbReference type="Proteomes" id="UP000005824">
    <property type="component" value="Unassembled WGS sequence"/>
</dbReference>
<dbReference type="eggNOG" id="COG2226">
    <property type="taxonomic scope" value="Bacteria"/>
</dbReference>
<proteinExistence type="inferred from homology"/>
<dbReference type="UniPathway" id="UPA00079">
    <property type="reaction ID" value="UER00169"/>
</dbReference>
<dbReference type="Gene3D" id="3.40.50.150">
    <property type="entry name" value="Vaccinia Virus protein VP39"/>
    <property type="match status" value="1"/>
</dbReference>
<accession>B4D058</accession>
<keyword evidence="1 5" id="KW-0474">Menaquinone biosynthesis</keyword>
<comment type="function">
    <text evidence="5">Methyltransferase required for the conversion of demethylmenaquinol (DMKH2) to menaquinol (MKH2).</text>
</comment>
<dbReference type="NCBIfam" id="TIGR01934">
    <property type="entry name" value="MenG_MenH_UbiE"/>
    <property type="match status" value="1"/>
</dbReference>
<dbReference type="GO" id="GO:0043770">
    <property type="term" value="F:demethylmenaquinone methyltransferase activity"/>
    <property type="evidence" value="ECO:0007669"/>
    <property type="project" value="UniProtKB-UniRule"/>
</dbReference>